<sequence>MKTKIYIEGGGDSKELHSRCREGFSRLLESSGFKGRMPQLIACGPRDSAYRDFKTANSSNNADYVAMLVDSEEPVSNPEDTWVHLMKRDGWEKPDECEDDQVFLMTTCMETWIAADPDSLIRYYGNCLRKSSLPSLHNIEQRNRHEIQNDLKNATLGCSNVYQKNKRSFEILGKLNPEILENNMVLFRRMKRILNEKL</sequence>
<dbReference type="InterPro" id="IPR025455">
    <property type="entry name" value="DUF4276"/>
</dbReference>
<dbReference type="InParanoid" id="H1Z2W0"/>
<dbReference type="HOGENOM" id="CLU_1359711_0_0_2"/>
<evidence type="ECO:0000313" key="2">
    <source>
        <dbReference type="Proteomes" id="UP000005741"/>
    </source>
</evidence>
<dbReference type="AlphaFoldDB" id="H1Z2W0"/>
<proteinExistence type="predicted"/>
<name>H1Z2W0_9EURY</name>
<keyword evidence="2" id="KW-1185">Reference proteome</keyword>
<reference evidence="1 2" key="1">
    <citation type="submission" date="2011-10" db="EMBL/GenBank/DDBJ databases">
        <title>The Improved High-Quality Draft genome of Methanoplanus limicola DSM 2279.</title>
        <authorList>
            <consortium name="US DOE Joint Genome Institute (JGI-PGF)"/>
            <person name="Lucas S."/>
            <person name="Copeland A."/>
            <person name="Lapidus A."/>
            <person name="Glavina del Rio T."/>
            <person name="Dalin E."/>
            <person name="Tice H."/>
            <person name="Bruce D."/>
            <person name="Goodwin L."/>
            <person name="Pitluck S."/>
            <person name="Peters L."/>
            <person name="Mikhailova N."/>
            <person name="Lu M."/>
            <person name="Kyrpides N."/>
            <person name="Mavromatis K."/>
            <person name="Ivanova N."/>
            <person name="Markowitz V."/>
            <person name="Cheng J.-F."/>
            <person name="Hugenholtz P."/>
            <person name="Woyke T."/>
            <person name="Wu D."/>
            <person name="Wirth R."/>
            <person name="Brambilla E.-M."/>
            <person name="Klenk H.-P."/>
            <person name="Eisen J.A."/>
        </authorList>
    </citation>
    <scope>NUCLEOTIDE SEQUENCE [LARGE SCALE GENOMIC DNA]</scope>
    <source>
        <strain evidence="1 2">DSM 2279</strain>
    </source>
</reference>
<protein>
    <recommendedName>
        <fullName evidence="3">DUF4276 family protein</fullName>
    </recommendedName>
</protein>
<dbReference type="Pfam" id="PF14103">
    <property type="entry name" value="DUF4276"/>
    <property type="match status" value="1"/>
</dbReference>
<organism evidence="1 2">
    <name type="scientific">Methanoplanus limicola DSM 2279</name>
    <dbReference type="NCBI Taxonomy" id="937775"/>
    <lineage>
        <taxon>Archaea</taxon>
        <taxon>Methanobacteriati</taxon>
        <taxon>Methanobacteriota</taxon>
        <taxon>Stenosarchaea group</taxon>
        <taxon>Methanomicrobia</taxon>
        <taxon>Methanomicrobiales</taxon>
        <taxon>Methanomicrobiaceae</taxon>
        <taxon>Methanoplanus</taxon>
    </lineage>
</organism>
<dbReference type="EMBL" id="CM001436">
    <property type="protein sequence ID" value="EHQ34699.1"/>
    <property type="molecule type" value="Genomic_DNA"/>
</dbReference>
<dbReference type="Proteomes" id="UP000005741">
    <property type="component" value="Chromosome"/>
</dbReference>
<accession>H1Z2W0</accession>
<dbReference type="STRING" id="937775.Metlim_0565"/>
<evidence type="ECO:0000313" key="1">
    <source>
        <dbReference type="EMBL" id="EHQ34699.1"/>
    </source>
</evidence>
<dbReference type="RefSeq" id="WP_004076393.1">
    <property type="nucleotide sequence ID" value="NZ_CM001436.1"/>
</dbReference>
<gene>
    <name evidence="1" type="ORF">Metlim_0565</name>
</gene>
<dbReference type="OrthoDB" id="112025at2157"/>
<evidence type="ECO:0008006" key="3">
    <source>
        <dbReference type="Google" id="ProtNLM"/>
    </source>
</evidence>